<evidence type="ECO:0000256" key="2">
    <source>
        <dbReference type="ARBA" id="ARBA00022475"/>
    </source>
</evidence>
<feature type="region of interest" description="Disordered" evidence="7">
    <location>
        <begin position="381"/>
        <end position="413"/>
    </location>
</feature>
<feature type="compositionally biased region" description="Basic and acidic residues" evidence="7">
    <location>
        <begin position="381"/>
        <end position="390"/>
    </location>
</feature>
<feature type="transmembrane region" description="Helical" evidence="8">
    <location>
        <begin position="117"/>
        <end position="136"/>
    </location>
</feature>
<dbReference type="Pfam" id="PF04403">
    <property type="entry name" value="PqiA"/>
    <property type="match status" value="2"/>
</dbReference>
<keyword evidence="6 8" id="KW-0472">Membrane</keyword>
<accession>A0A853G271</accession>
<keyword evidence="4 8" id="KW-0812">Transmembrane</keyword>
<feature type="transmembrane region" description="Helical" evidence="8">
    <location>
        <begin position="142"/>
        <end position="160"/>
    </location>
</feature>
<keyword evidence="5 8" id="KW-1133">Transmembrane helix</keyword>
<sequence length="413" mass="45156">MACCNVCGYVLYRQSYFTLDGWLSLVLTTLVVFGIANYFPIATLNVQAMTVHANLPHALYLTWQQGHYTLSVMTGMFAFWLPLSQILCCLWALTAIRSRRLPADFPYGMRLLGFAEPWSMVPVLMLAILVALVKFAGFATIVPGPAILAFGVLTVLLTALSRLSSLRLWRHAEDAGLVPFATAGDISGDALHSCCLACGMVQPVPADGRGVPCVRCRSTTHYRKPRPFSRVWALIIAAWIAYVPANVLPVMRIRTAVSDAEHTILGGVIELWRLGSLDLAVIVFVASVVVPMTKLLALMVLMTQGRWRGHRVQRQRTRLYELVEFIGQWSMLDVFVVILMTSMANFPGISQVMAGPAAVSFGLVVILTMMAAMSYDPRRGWDARNGESDTARSPAPAQAPARAAAPSAQQGKA</sequence>
<feature type="transmembrane region" description="Helical" evidence="8">
    <location>
        <begin position="21"/>
        <end position="41"/>
    </location>
</feature>
<evidence type="ECO:0000256" key="8">
    <source>
        <dbReference type="SAM" id="Phobius"/>
    </source>
</evidence>
<protein>
    <submittedName>
        <fullName evidence="9">Paraquat-inducible protein A</fullName>
    </submittedName>
</protein>
<evidence type="ECO:0000256" key="6">
    <source>
        <dbReference type="ARBA" id="ARBA00023136"/>
    </source>
</evidence>
<dbReference type="AlphaFoldDB" id="A0A853G271"/>
<feature type="transmembrane region" description="Helical" evidence="8">
    <location>
        <begin position="353"/>
        <end position="375"/>
    </location>
</feature>
<dbReference type="PANTHER" id="PTHR30462">
    <property type="entry name" value="INTERMEMBRANE TRANSPORT PROTEIN PQIB-RELATED"/>
    <property type="match status" value="1"/>
</dbReference>
<proteinExistence type="predicted"/>
<comment type="caution">
    <text evidence="9">The sequence shown here is derived from an EMBL/GenBank/DDBJ whole genome shotgun (WGS) entry which is preliminary data.</text>
</comment>
<evidence type="ECO:0000313" key="9">
    <source>
        <dbReference type="EMBL" id="NYT50963.1"/>
    </source>
</evidence>
<dbReference type="EMBL" id="JACCEM010000009">
    <property type="protein sequence ID" value="NYT50963.1"/>
    <property type="molecule type" value="Genomic_DNA"/>
</dbReference>
<feature type="transmembrane region" description="Helical" evidence="8">
    <location>
        <begin position="279"/>
        <end position="301"/>
    </location>
</feature>
<dbReference type="InterPro" id="IPR007498">
    <property type="entry name" value="PqiA-like"/>
</dbReference>
<organism evidence="9 10">
    <name type="scientific">Parapusillimonas granuli</name>
    <dbReference type="NCBI Taxonomy" id="380911"/>
    <lineage>
        <taxon>Bacteria</taxon>
        <taxon>Pseudomonadati</taxon>
        <taxon>Pseudomonadota</taxon>
        <taxon>Betaproteobacteria</taxon>
        <taxon>Burkholderiales</taxon>
        <taxon>Alcaligenaceae</taxon>
        <taxon>Parapusillimonas</taxon>
    </lineage>
</organism>
<feature type="transmembrane region" description="Helical" evidence="8">
    <location>
        <begin position="231"/>
        <end position="251"/>
    </location>
</feature>
<evidence type="ECO:0000256" key="4">
    <source>
        <dbReference type="ARBA" id="ARBA00022692"/>
    </source>
</evidence>
<name>A0A853G271_9BURK</name>
<feature type="transmembrane region" description="Helical" evidence="8">
    <location>
        <begin position="322"/>
        <end position="341"/>
    </location>
</feature>
<evidence type="ECO:0000256" key="1">
    <source>
        <dbReference type="ARBA" id="ARBA00004533"/>
    </source>
</evidence>
<dbReference type="GO" id="GO:0005886">
    <property type="term" value="C:plasma membrane"/>
    <property type="evidence" value="ECO:0007669"/>
    <property type="project" value="UniProtKB-SubCell"/>
</dbReference>
<reference evidence="9 10" key="1">
    <citation type="submission" date="2020-07" db="EMBL/GenBank/DDBJ databases">
        <title>Taxonomic revisions and descriptions of new bacterial species based on genomic comparisons in the high-G+C-content subgroup of the family Alcaligenaceae.</title>
        <authorList>
            <person name="Szabo A."/>
            <person name="Felfoldi T."/>
        </authorList>
    </citation>
    <scope>NUCLEOTIDE SEQUENCE [LARGE SCALE GENOMIC DNA]</scope>
    <source>
        <strain evidence="9 10">LMG 24012</strain>
    </source>
</reference>
<evidence type="ECO:0000313" key="10">
    <source>
        <dbReference type="Proteomes" id="UP000559809"/>
    </source>
</evidence>
<evidence type="ECO:0000256" key="7">
    <source>
        <dbReference type="SAM" id="MobiDB-lite"/>
    </source>
</evidence>
<gene>
    <name evidence="9" type="ORF">H0A72_16750</name>
</gene>
<keyword evidence="2" id="KW-1003">Cell membrane</keyword>
<dbReference type="InterPro" id="IPR051800">
    <property type="entry name" value="PqiA-PqiB_transport"/>
</dbReference>
<comment type="subcellular location">
    <subcellularLocation>
        <location evidence="1">Cell inner membrane</location>
    </subcellularLocation>
</comment>
<dbReference type="PANTHER" id="PTHR30462:SF3">
    <property type="entry name" value="INTERMEMBRANE TRANSPORT PROTEIN PQIA"/>
    <property type="match status" value="1"/>
</dbReference>
<keyword evidence="10" id="KW-1185">Reference proteome</keyword>
<keyword evidence="3" id="KW-0997">Cell inner membrane</keyword>
<dbReference type="Proteomes" id="UP000559809">
    <property type="component" value="Unassembled WGS sequence"/>
</dbReference>
<evidence type="ECO:0000256" key="3">
    <source>
        <dbReference type="ARBA" id="ARBA00022519"/>
    </source>
</evidence>
<feature type="transmembrane region" description="Helical" evidence="8">
    <location>
        <begin position="77"/>
        <end position="96"/>
    </location>
</feature>
<feature type="compositionally biased region" description="Low complexity" evidence="7">
    <location>
        <begin position="391"/>
        <end position="413"/>
    </location>
</feature>
<evidence type="ECO:0000256" key="5">
    <source>
        <dbReference type="ARBA" id="ARBA00022989"/>
    </source>
</evidence>